<keyword evidence="2" id="KW-1185">Reference proteome</keyword>
<dbReference type="RefSeq" id="XP_014254425.1">
    <property type="nucleotide sequence ID" value="XM_014398939.2"/>
</dbReference>
<dbReference type="Proteomes" id="UP000494040">
    <property type="component" value="Unassembled WGS sequence"/>
</dbReference>
<organism evidence="1 2">
    <name type="scientific">Cimex lectularius</name>
    <name type="common">Bed bug</name>
    <name type="synonym">Acanthia lectularia</name>
    <dbReference type="NCBI Taxonomy" id="79782"/>
    <lineage>
        <taxon>Eukaryota</taxon>
        <taxon>Metazoa</taxon>
        <taxon>Ecdysozoa</taxon>
        <taxon>Arthropoda</taxon>
        <taxon>Hexapoda</taxon>
        <taxon>Insecta</taxon>
        <taxon>Pterygota</taxon>
        <taxon>Neoptera</taxon>
        <taxon>Paraneoptera</taxon>
        <taxon>Hemiptera</taxon>
        <taxon>Heteroptera</taxon>
        <taxon>Panheteroptera</taxon>
        <taxon>Cimicomorpha</taxon>
        <taxon>Cimicidae</taxon>
        <taxon>Cimex</taxon>
    </lineage>
</organism>
<name>A0A8I6TG71_CIMLE</name>
<dbReference type="AlphaFoldDB" id="A0A8I6TG71"/>
<reference evidence="1" key="1">
    <citation type="submission" date="2022-01" db="UniProtKB">
        <authorList>
            <consortium name="EnsemblMetazoa"/>
        </authorList>
    </citation>
    <scope>IDENTIFICATION</scope>
</reference>
<evidence type="ECO:0000313" key="1">
    <source>
        <dbReference type="EnsemblMetazoa" id="XP_014254425.1"/>
    </source>
</evidence>
<evidence type="ECO:0000313" key="2">
    <source>
        <dbReference type="Proteomes" id="UP000494040"/>
    </source>
</evidence>
<proteinExistence type="predicted"/>
<accession>A0A8I6TG71</accession>
<dbReference type="EnsemblMetazoa" id="XM_014398939.2">
    <property type="protein sequence ID" value="XP_014254425.1"/>
    <property type="gene ID" value="LOC106669447"/>
</dbReference>
<sequence length="108" mass="12235">MDDRCSRLVALDSLFREELSWFTHLRPGSGDIAMPMESKAMPLSSDKYLVTFKLSKEGALIKTSDNDLAKTGPDEAKKADDLPKNVMDVWRKPYGWFFLPGEKIPIVE</sequence>
<dbReference type="GeneID" id="106669447"/>
<protein>
    <submittedName>
        <fullName evidence="1">Uncharacterized protein</fullName>
    </submittedName>
</protein>
<dbReference type="KEGG" id="clec:106669447"/>